<proteinExistence type="evidence at transcript level"/>
<reference evidence="13" key="1">
    <citation type="journal article" date="2008" name="Biol. Bull.">
        <title>cDNA sequences for transcription factors and signaling proteins of the hemichordate Saccoglossus kowalevskii: efficacy of the expressed sequence tag (EST) approach for evolutionary and developmental studies of a new organism.</title>
        <authorList>
            <person name="Freeman R.M. Jr."/>
            <person name="Wu M."/>
            <person name="Cordonnier-Pratt M.M."/>
            <person name="Pratt L.H."/>
            <person name="Gruber C.E."/>
            <person name="Smith M."/>
            <person name="Lander E.S."/>
            <person name="Stange-Thomann N."/>
            <person name="Lowe C.J."/>
            <person name="Gerhart J."/>
            <person name="Kirschner M."/>
        </authorList>
    </citation>
    <scope>NUCLEOTIDE SEQUENCE</scope>
</reference>
<evidence type="ECO:0000313" key="12">
    <source>
        <dbReference type="Proteomes" id="UP000694865"/>
    </source>
</evidence>
<evidence type="ECO:0000256" key="9">
    <source>
        <dbReference type="RuleBase" id="RU003500"/>
    </source>
</evidence>
<dbReference type="Pfam" id="PF00110">
    <property type="entry name" value="wnt"/>
    <property type="match status" value="1"/>
</dbReference>
<dbReference type="OrthoDB" id="5945655at2759"/>
<evidence type="ECO:0000256" key="7">
    <source>
        <dbReference type="ARBA" id="ARBA00023157"/>
    </source>
</evidence>
<dbReference type="GO" id="GO:0005125">
    <property type="term" value="F:cytokine activity"/>
    <property type="evidence" value="ECO:0007669"/>
    <property type="project" value="TreeGrafter"/>
</dbReference>
<keyword evidence="8" id="KW-0449">Lipoprotein</keyword>
<comment type="similarity">
    <text evidence="2 9">Belongs to the Wnt family.</text>
</comment>
<evidence type="ECO:0000256" key="3">
    <source>
        <dbReference type="ARBA" id="ARBA00022473"/>
    </source>
</evidence>
<dbReference type="InterPro" id="IPR009139">
    <property type="entry name" value="Wnt1"/>
</dbReference>
<keyword evidence="4" id="KW-0964">Secreted</keyword>
<evidence type="ECO:0000313" key="13">
    <source>
        <dbReference type="RefSeq" id="NP_001158454.1"/>
    </source>
</evidence>
<comment type="subcellular location">
    <subcellularLocation>
        <location evidence="1 9">Secreted</location>
        <location evidence="1 9">Extracellular space</location>
        <location evidence="1 9">Extracellular matrix</location>
    </subcellularLocation>
</comment>
<keyword evidence="5" id="KW-0272">Extracellular matrix</keyword>
<reference evidence="13" key="3">
    <citation type="submission" date="2025-05" db="UniProtKB">
        <authorList>
            <consortium name="RefSeq"/>
        </authorList>
    </citation>
    <scope>IDENTIFICATION</scope>
</reference>
<dbReference type="InterPro" id="IPR043158">
    <property type="entry name" value="Wnt_C"/>
</dbReference>
<gene>
    <name evidence="11" type="primary">wnt1</name>
    <name evidence="13" type="synonym">Wnt1</name>
</gene>
<keyword evidence="3 9" id="KW-0217">Developmental protein</keyword>
<dbReference type="RefSeq" id="NP_001158454.1">
    <property type="nucleotide sequence ID" value="NM_001164982.1"/>
</dbReference>
<evidence type="ECO:0000256" key="5">
    <source>
        <dbReference type="ARBA" id="ARBA00022530"/>
    </source>
</evidence>
<keyword evidence="10 13" id="KW-0732">Signal</keyword>
<evidence type="ECO:0000256" key="2">
    <source>
        <dbReference type="ARBA" id="ARBA00005683"/>
    </source>
</evidence>
<evidence type="ECO:0000256" key="4">
    <source>
        <dbReference type="ARBA" id="ARBA00022525"/>
    </source>
</evidence>
<dbReference type="SMART" id="SM00097">
    <property type="entry name" value="WNT1"/>
    <property type="match status" value="1"/>
</dbReference>
<dbReference type="Proteomes" id="UP000694865">
    <property type="component" value="Unplaced"/>
</dbReference>
<dbReference type="GO" id="GO:0005615">
    <property type="term" value="C:extracellular space"/>
    <property type="evidence" value="ECO:0007669"/>
    <property type="project" value="TreeGrafter"/>
</dbReference>
<evidence type="ECO:0000256" key="8">
    <source>
        <dbReference type="ARBA" id="ARBA00023288"/>
    </source>
</evidence>
<dbReference type="PRINTS" id="PR01841">
    <property type="entry name" value="WNT1PROTEIN"/>
</dbReference>
<dbReference type="FunFam" id="3.30.2460.20:FF:000001">
    <property type="entry name" value="Wnt homolog"/>
    <property type="match status" value="1"/>
</dbReference>
<feature type="chain" id="PRO_5002836618" description="Protein Wnt" evidence="10 13">
    <location>
        <begin position="19"/>
        <end position="370"/>
    </location>
</feature>
<dbReference type="PANTHER" id="PTHR12027">
    <property type="entry name" value="WNT RELATED"/>
    <property type="match status" value="1"/>
</dbReference>
<evidence type="ECO:0000256" key="6">
    <source>
        <dbReference type="ARBA" id="ARBA00022687"/>
    </source>
</evidence>
<dbReference type="GO" id="GO:0045165">
    <property type="term" value="P:cell fate commitment"/>
    <property type="evidence" value="ECO:0007669"/>
    <property type="project" value="TreeGrafter"/>
</dbReference>
<dbReference type="GO" id="GO:0060070">
    <property type="term" value="P:canonical Wnt signaling pathway"/>
    <property type="evidence" value="ECO:0007669"/>
    <property type="project" value="TreeGrafter"/>
</dbReference>
<keyword evidence="6 9" id="KW-0879">Wnt signaling pathway</keyword>
<dbReference type="GeneID" id="100303492"/>
<evidence type="ECO:0000256" key="10">
    <source>
        <dbReference type="SAM" id="SignalP"/>
    </source>
</evidence>
<dbReference type="PRINTS" id="PR01349">
    <property type="entry name" value="WNTPROTEIN"/>
</dbReference>
<dbReference type="Gene3D" id="3.30.2460.20">
    <property type="match status" value="1"/>
</dbReference>
<dbReference type="AlphaFoldDB" id="B5M215"/>
<dbReference type="EMBL" id="EU931645">
    <property type="protein sequence ID" value="ACH68427.1"/>
    <property type="molecule type" value="mRNA"/>
</dbReference>
<keyword evidence="12" id="KW-1185">Reference proteome</keyword>
<dbReference type="PROSITE" id="PS00246">
    <property type="entry name" value="WNT1"/>
    <property type="match status" value="1"/>
</dbReference>
<dbReference type="CDD" id="cd19333">
    <property type="entry name" value="Wnt_Wnt1"/>
    <property type="match status" value="1"/>
</dbReference>
<dbReference type="KEGG" id="sko:100303492"/>
<keyword evidence="7" id="KW-1015">Disulfide bond</keyword>
<dbReference type="PANTHER" id="PTHR12027:SF91">
    <property type="entry name" value="PROTO-ONCOGENE WNT-1"/>
    <property type="match status" value="1"/>
</dbReference>
<dbReference type="GO" id="GO:0005109">
    <property type="term" value="F:frizzled binding"/>
    <property type="evidence" value="ECO:0007669"/>
    <property type="project" value="TreeGrafter"/>
</dbReference>
<dbReference type="InterPro" id="IPR005817">
    <property type="entry name" value="Wnt"/>
</dbReference>
<dbReference type="GO" id="GO:0030182">
    <property type="term" value="P:neuron differentiation"/>
    <property type="evidence" value="ECO:0007669"/>
    <property type="project" value="TreeGrafter"/>
</dbReference>
<sequence length="370" mass="41538">MKFCYLIIICLYPTLSLGTGKAQGTTTGKWWGVASSQQKSNLVVNRAGVPVVVDQTPLNKKQRKLIRLHPGSLSAITNSVGMSKTECKWQFKERRWNCPTNKNDRGGRNLFGNILESGCRETAFIYAITASAVAHSVARSCSEGSIETCNCDYEKRGKGGKGWEWGGCSDNADFGSNFSRKFVDAGEKGRDLRYYMNKHNNAAGRRIVTDNMRRECKCHGMSGSCQVKTCWMRLPTFREVGDILKERFDGASQIAQTNNGHNRGTRRKKRIKHFESADPQHKHPTASDLVYFEESPDFCELNKKVGSLGTRGRQCNNTSIGIDGCDLLCCERGYRSEIEQVTERCSCTFHWCCQVKCETCVTQRTVHTCL</sequence>
<evidence type="ECO:0000313" key="11">
    <source>
        <dbReference type="EMBL" id="ACH68427.1"/>
    </source>
</evidence>
<accession>B5M215</accession>
<feature type="signal peptide" evidence="10 13">
    <location>
        <begin position="1"/>
        <end position="18"/>
    </location>
</feature>
<dbReference type="SMR" id="B5M215"/>
<protein>
    <recommendedName>
        <fullName evidence="9">Protein Wnt</fullName>
    </recommendedName>
</protein>
<comment type="function">
    <text evidence="9">Ligand for members of the frizzled family of seven transmembrane receptors.</text>
</comment>
<dbReference type="InterPro" id="IPR018161">
    <property type="entry name" value="Wnt_CS"/>
</dbReference>
<reference evidence="11" key="2">
    <citation type="submission" date="2008-07" db="EMBL/GenBank/DDBJ databases">
        <title>cDNA Sequences for Transcription Factors and Signaling Proteins of the Hemichordate Saccoglossus kowalevskii: Efficacy of the Expressed Sequence Tag (EST) Approach for Evolutionary and Developmental Studies of a New Organism.</title>
        <authorList>
            <person name="Freeman R.M.Jr."/>
            <person name="Wu M."/>
            <person name="Cordonnier-Pratt M.-M."/>
            <person name="Pratt L.H."/>
            <person name="Gruber C.E."/>
            <person name="Smith M."/>
            <person name="Lander E.S."/>
            <person name="Stange-Thomann N."/>
            <person name="Lowe C.J."/>
            <person name="Gehart J."/>
            <person name="Kirschner M."/>
        </authorList>
    </citation>
    <scope>NUCLEOTIDE SEQUENCE</scope>
</reference>
<name>B5M215_SACKO</name>
<dbReference type="CTD" id="7471"/>
<organism evidence="11">
    <name type="scientific">Saccoglossus kowalevskii</name>
    <name type="common">Acorn worm</name>
    <dbReference type="NCBI Taxonomy" id="10224"/>
    <lineage>
        <taxon>Eukaryota</taxon>
        <taxon>Metazoa</taxon>
        <taxon>Hemichordata</taxon>
        <taxon>Enteropneusta</taxon>
        <taxon>Harrimaniidae</taxon>
        <taxon>Saccoglossus</taxon>
    </lineage>
</organism>
<evidence type="ECO:0000256" key="1">
    <source>
        <dbReference type="ARBA" id="ARBA00004498"/>
    </source>
</evidence>